<evidence type="ECO:0000256" key="1">
    <source>
        <dbReference type="SAM" id="SignalP"/>
    </source>
</evidence>
<keyword evidence="3" id="KW-1185">Reference proteome</keyword>
<organism evidence="2 3">
    <name type="scientific">Mesomycoplasma bovoculi M165/69</name>
    <dbReference type="NCBI Taxonomy" id="743966"/>
    <lineage>
        <taxon>Bacteria</taxon>
        <taxon>Bacillati</taxon>
        <taxon>Mycoplasmatota</taxon>
        <taxon>Mycoplasmoidales</taxon>
        <taxon>Metamycoplasmataceae</taxon>
        <taxon>Mesomycoplasma</taxon>
    </lineage>
</organism>
<keyword evidence="1" id="KW-0732">Signal</keyword>
<dbReference type="OrthoDB" id="395991at2"/>
<keyword evidence="2" id="KW-0449">Lipoprotein</keyword>
<dbReference type="PROSITE" id="PS51257">
    <property type="entry name" value="PROKAR_LIPOPROTEIN"/>
    <property type="match status" value="1"/>
</dbReference>
<gene>
    <name evidence="2" type="ORF">MYB_01805</name>
</gene>
<dbReference type="HOGENOM" id="CLU_498580_0_0_14"/>
<dbReference type="Proteomes" id="UP000019229">
    <property type="component" value="Chromosome"/>
</dbReference>
<reference evidence="2 3" key="1">
    <citation type="journal article" date="2014" name="Genome Announc.">
        <title>Complete Genome Sequence of Mycoplasma bovoculi Strain M165/69T (ATCC 29104).</title>
        <authorList>
            <person name="Calcutt M.J."/>
            <person name="Foecking M.F."/>
        </authorList>
    </citation>
    <scope>NUCLEOTIDE SEQUENCE [LARGE SCALE GENOMIC DNA]</scope>
    <source>
        <strain evidence="2">M165/69</strain>
    </source>
</reference>
<dbReference type="eggNOG" id="ENOG5032FSH">
    <property type="taxonomic scope" value="Bacteria"/>
</dbReference>
<dbReference type="PATRIC" id="fig|743966.3.peg.365"/>
<evidence type="ECO:0000313" key="3">
    <source>
        <dbReference type="Proteomes" id="UP000019229"/>
    </source>
</evidence>
<proteinExistence type="predicted"/>
<dbReference type="NCBIfam" id="NF045835">
    <property type="entry name" value="P60_lipo"/>
    <property type="match status" value="1"/>
</dbReference>
<name>W5UT30_9BACT</name>
<dbReference type="KEGG" id="mbc:MYB_01805"/>
<dbReference type="RefSeq" id="WP_022935462.1">
    <property type="nucleotide sequence ID" value="NZ_CP007154.1"/>
</dbReference>
<dbReference type="STRING" id="743966.MYB_01805"/>
<accession>W5UT30</accession>
<protein>
    <submittedName>
        <fullName evidence="2">p60-like lipoprotein</fullName>
    </submittedName>
</protein>
<sequence length="516" mass="57638">MSKLKKIILPFVGLPLATAFVSCGTIVDAGVKAEQDKKLASQETTKFVQNAYIENILSHKFYPNGSLTLQQSFQDTNSAFFKASLAAFNFYQDSEIAKNPTFSLELLSKLSENNALANADLANLRTQAGWNKKFNTAGFITLYNNFSTGIREIVNKMLLVKGYLLNLNEQDITSSSSYKDAMSGSGLKETYESINPKNSDFFLLELMLTKQPAQVWKFESKDPIDITTLSQLRVRDVTSFNTFLRKGDATNNALLTKKEQAYENIGTNDKQVDTTKLFGYSGILYNQGNSTPLGDLDYSLNFLKSQGEVRSGFVDPKTNKIWSSAQIAAYNTINSTKVYPLTFSATFDKKKTNTQITTSDVSINHENYSVVKVYPSSGSNTRSATAVVKINLGTTNLYYSIDFNWDEKQINQSPEFPTTGTQLMNLTNGLPSVNDNLDQINIRFVNKITPIYQKDTTSNKFYFSLANTPWASDASKEKLAYLFYLADQNGIYNSAKNFFESQGYTIDVKDSTVKLS</sequence>
<dbReference type="AlphaFoldDB" id="W5UT30"/>
<feature type="chain" id="PRO_5004872438" evidence="1">
    <location>
        <begin position="22"/>
        <end position="516"/>
    </location>
</feature>
<dbReference type="EMBL" id="CP007154">
    <property type="protein sequence ID" value="AHH45369.1"/>
    <property type="molecule type" value="Genomic_DNA"/>
</dbReference>
<dbReference type="InterPro" id="IPR054783">
    <property type="entry name" value="P60-like"/>
</dbReference>
<evidence type="ECO:0000313" key="2">
    <source>
        <dbReference type="EMBL" id="AHH45369.1"/>
    </source>
</evidence>
<feature type="signal peptide" evidence="1">
    <location>
        <begin position="1"/>
        <end position="21"/>
    </location>
</feature>